<dbReference type="InterPro" id="IPR000008">
    <property type="entry name" value="C2_dom"/>
</dbReference>
<evidence type="ECO:0000259" key="3">
    <source>
        <dbReference type="PROSITE" id="PS50004"/>
    </source>
</evidence>
<feature type="compositionally biased region" description="Polar residues" evidence="2">
    <location>
        <begin position="283"/>
        <end position="295"/>
    </location>
</feature>
<dbReference type="Gene3D" id="2.60.40.150">
    <property type="entry name" value="C2 domain"/>
    <property type="match status" value="1"/>
</dbReference>
<feature type="compositionally biased region" description="Low complexity" evidence="2">
    <location>
        <begin position="67"/>
        <end position="77"/>
    </location>
</feature>
<proteinExistence type="predicted"/>
<evidence type="ECO:0000256" key="2">
    <source>
        <dbReference type="SAM" id="MobiDB-lite"/>
    </source>
</evidence>
<dbReference type="AlphaFoldDB" id="A0A367KW68"/>
<gene>
    <name evidence="5" type="primary">CC2D1B_2</name>
    <name evidence="5" type="ORF">CU098_011699</name>
</gene>
<evidence type="ECO:0000313" key="5">
    <source>
        <dbReference type="EMBL" id="RCI06404.1"/>
    </source>
</evidence>
<feature type="region of interest" description="Disordered" evidence="2">
    <location>
        <begin position="67"/>
        <end position="88"/>
    </location>
</feature>
<dbReference type="Gene3D" id="1.10.8.10">
    <property type="entry name" value="DNA helicase RuvA subunit, C-terminal domain"/>
    <property type="match status" value="1"/>
</dbReference>
<evidence type="ECO:0000313" key="6">
    <source>
        <dbReference type="Proteomes" id="UP000253551"/>
    </source>
</evidence>
<feature type="compositionally biased region" description="Basic and acidic residues" evidence="2">
    <location>
        <begin position="78"/>
        <end position="88"/>
    </location>
</feature>
<evidence type="ECO:0000256" key="1">
    <source>
        <dbReference type="SAM" id="Coils"/>
    </source>
</evidence>
<feature type="region of interest" description="Disordered" evidence="2">
    <location>
        <begin position="265"/>
        <end position="297"/>
    </location>
</feature>
<reference evidence="5 6" key="1">
    <citation type="journal article" date="2018" name="G3 (Bethesda)">
        <title>Phylogenetic and Phylogenomic Definition of Rhizopus Species.</title>
        <authorList>
            <person name="Gryganskyi A.P."/>
            <person name="Golan J."/>
            <person name="Dolatabadi S."/>
            <person name="Mondo S."/>
            <person name="Robb S."/>
            <person name="Idnurm A."/>
            <person name="Muszewska A."/>
            <person name="Steczkiewicz K."/>
            <person name="Masonjones S."/>
            <person name="Liao H.L."/>
            <person name="Gajdeczka M.T."/>
            <person name="Anike F."/>
            <person name="Vuek A."/>
            <person name="Anishchenko I.M."/>
            <person name="Voigt K."/>
            <person name="de Hoog G.S."/>
            <person name="Smith M.E."/>
            <person name="Heitman J."/>
            <person name="Vilgalys R."/>
            <person name="Stajich J.E."/>
        </authorList>
    </citation>
    <scope>NUCLEOTIDE SEQUENCE [LARGE SCALE GENOMIC DNA]</scope>
    <source>
        <strain evidence="5 6">LSU 92-RS-03</strain>
    </source>
</reference>
<dbReference type="InterPro" id="IPR009060">
    <property type="entry name" value="UBA-like_sf"/>
</dbReference>
<dbReference type="SMART" id="SM00239">
    <property type="entry name" value="C2"/>
    <property type="match status" value="1"/>
</dbReference>
<sequence>MHVKKVSRLLYNAEIYLYYSFMYSKQKKQASAELNMDDIDALLNSNLEEGHQDIDMNDPELLKQLQELSSSSVSSKPKQTEKPKQQPKDIYIDLDSYAALAQGDDDIQVELDERDMNDSLLLNELSSLSNNESREQQEAPLEQALELINMGFTQQQAQKALDMFDNNIERAANYLFDSPPEVVEVVTENKRQEDIPEPTDNKRQKILEQDPQYWQKKAQEYQQLALEAKRQGDKKKAVTLLRESKNYSQKYNDLMAEDHVEQSIAPQTPPKERPQTPNPPEPQQISETVVSNTQPAPALSPAQVSQIQELLSKVISLQKQYKEAALHYKKLGNLAAAKQMVRTSKELLHTGIRLKNGEIITAQLPDAPDMTLGDGKIRQIQEFELGTHDTSFEQIEAQLTYEIDVCHNLSIHTRTSKNTKKSNALADSQHVNIYSRLEKAFSADLMVLRANQPNIPSLHFEQVNYIYKNIMDSIPENMMQFKIIRATSLPTLDISTKLDPFVVWDFGGWPPENTAQAAMNKGETPVASGIDPEFDFEMQIPISRTNRLFMRYLQRKKLSIEVLHNKYSYGLFRRPVSLGKITIPMDKLLTKTSISDTFDLLDSSRKKTGGKIEVQINLREPLTGEDIVKRSERWLVLDVPGSNASRLMSEAGLTTGGPYVPSGSGTTQPQVAETSGQNSPVADPKPETPLQQPSDLISETNNQAKPIANDSELEAAEEEFNNVDNIVSNMVLEHELKIVNANLVTKQSAKIKEDLMDRKQALEIKMNMLVIQVQTGILDMDTYLENVQKRMEADRRLALIFKKYNRLDLAKAALARKKIMQDEVEEAKAAMAEQEAEE</sequence>
<protein>
    <submittedName>
        <fullName evidence="5">Coiled-coil and C2 domain-containing protein 1B</fullName>
    </submittedName>
</protein>
<feature type="region of interest" description="Disordered" evidence="2">
    <location>
        <begin position="648"/>
        <end position="692"/>
    </location>
</feature>
<dbReference type="EMBL" id="PJQM01000161">
    <property type="protein sequence ID" value="RCI06404.1"/>
    <property type="molecule type" value="Genomic_DNA"/>
</dbReference>
<feature type="compositionally biased region" description="Polar residues" evidence="2">
    <location>
        <begin position="663"/>
        <end position="680"/>
    </location>
</feature>
<comment type="caution">
    <text evidence="5">The sequence shown here is derived from an EMBL/GenBank/DDBJ whole genome shotgun (WGS) entry which is preliminary data.</text>
</comment>
<dbReference type="SMART" id="SM00165">
    <property type="entry name" value="UBA"/>
    <property type="match status" value="1"/>
</dbReference>
<evidence type="ECO:0000259" key="4">
    <source>
        <dbReference type="PROSITE" id="PS50030"/>
    </source>
</evidence>
<dbReference type="STRING" id="4846.A0A367KW68"/>
<dbReference type="GO" id="GO:0001227">
    <property type="term" value="F:DNA-binding transcription repressor activity, RNA polymerase II-specific"/>
    <property type="evidence" value="ECO:0007669"/>
    <property type="project" value="InterPro"/>
</dbReference>
<dbReference type="InterPro" id="IPR015940">
    <property type="entry name" value="UBA"/>
</dbReference>
<dbReference type="Pfam" id="PF00168">
    <property type="entry name" value="C2"/>
    <property type="match status" value="1"/>
</dbReference>
<dbReference type="PANTHER" id="PTHR13076">
    <property type="entry name" value="COILED-COIL AND C2 DOMAIN-CONTAINING PROTEIN 1-LIKE"/>
    <property type="match status" value="1"/>
</dbReference>
<keyword evidence="1" id="KW-0175">Coiled coil</keyword>
<feature type="coiled-coil region" evidence="1">
    <location>
        <begin position="810"/>
        <end position="837"/>
    </location>
</feature>
<accession>A0A367KW68</accession>
<dbReference type="CDD" id="cd14297">
    <property type="entry name" value="UBA2_spUBP14_like"/>
    <property type="match status" value="1"/>
</dbReference>
<dbReference type="InterPro" id="IPR039725">
    <property type="entry name" value="CC2D1A/B"/>
</dbReference>
<dbReference type="PANTHER" id="PTHR13076:SF9">
    <property type="entry name" value="COILED-COIL AND C2 DOMAIN-CONTAINING PROTEIN 1-LIKE"/>
    <property type="match status" value="1"/>
</dbReference>
<dbReference type="Proteomes" id="UP000253551">
    <property type="component" value="Unassembled WGS sequence"/>
</dbReference>
<dbReference type="PROSITE" id="PS50030">
    <property type="entry name" value="UBA"/>
    <property type="match status" value="1"/>
</dbReference>
<feature type="domain" description="C2" evidence="3">
    <location>
        <begin position="459"/>
        <end position="598"/>
    </location>
</feature>
<keyword evidence="6" id="KW-1185">Reference proteome</keyword>
<name>A0A367KW68_RHIST</name>
<dbReference type="PROSITE" id="PS50004">
    <property type="entry name" value="C2"/>
    <property type="match status" value="1"/>
</dbReference>
<organism evidence="5 6">
    <name type="scientific">Rhizopus stolonifer</name>
    <name type="common">Rhizopus nigricans</name>
    <dbReference type="NCBI Taxonomy" id="4846"/>
    <lineage>
        <taxon>Eukaryota</taxon>
        <taxon>Fungi</taxon>
        <taxon>Fungi incertae sedis</taxon>
        <taxon>Mucoromycota</taxon>
        <taxon>Mucoromycotina</taxon>
        <taxon>Mucoromycetes</taxon>
        <taxon>Mucorales</taxon>
        <taxon>Mucorineae</taxon>
        <taxon>Rhizopodaceae</taxon>
        <taxon>Rhizopus</taxon>
    </lineage>
</organism>
<dbReference type="Pfam" id="PF00627">
    <property type="entry name" value="UBA"/>
    <property type="match status" value="1"/>
</dbReference>
<feature type="domain" description="UBA" evidence="4">
    <location>
        <begin position="135"/>
        <end position="178"/>
    </location>
</feature>
<dbReference type="SUPFAM" id="SSF49562">
    <property type="entry name" value="C2 domain (Calcium/lipid-binding domain, CaLB)"/>
    <property type="match status" value="1"/>
</dbReference>
<dbReference type="OrthoDB" id="19996at2759"/>
<dbReference type="InterPro" id="IPR035892">
    <property type="entry name" value="C2_domain_sf"/>
</dbReference>
<dbReference type="SUPFAM" id="SSF46934">
    <property type="entry name" value="UBA-like"/>
    <property type="match status" value="1"/>
</dbReference>